<keyword evidence="1 2" id="KW-0378">Hydrolase</keyword>
<dbReference type="SUPFAM" id="SSF55144">
    <property type="entry name" value="LigT-like"/>
    <property type="match status" value="1"/>
</dbReference>
<comment type="catalytic activity">
    <reaction evidence="2">
        <text>a 3'-end 2',3'-cyclophospho-ribonucleotide-RNA + H2O = a 3'-end 2'-phospho-ribonucleotide-RNA + H(+)</text>
        <dbReference type="Rhea" id="RHEA:11828"/>
        <dbReference type="Rhea" id="RHEA-COMP:10464"/>
        <dbReference type="Rhea" id="RHEA-COMP:17353"/>
        <dbReference type="ChEBI" id="CHEBI:15377"/>
        <dbReference type="ChEBI" id="CHEBI:15378"/>
        <dbReference type="ChEBI" id="CHEBI:83064"/>
        <dbReference type="ChEBI" id="CHEBI:173113"/>
        <dbReference type="EC" id="3.1.4.58"/>
    </reaction>
</comment>
<comment type="similarity">
    <text evidence="2">Belongs to the 2H phosphoesterase superfamily. ThpR family.</text>
</comment>
<dbReference type="GO" id="GO:0004113">
    <property type="term" value="F:2',3'-cyclic-nucleotide 3'-phosphodiesterase activity"/>
    <property type="evidence" value="ECO:0007669"/>
    <property type="project" value="InterPro"/>
</dbReference>
<dbReference type="STRING" id="355548.SAMN04487945_1760"/>
<dbReference type="NCBIfam" id="TIGR02258">
    <property type="entry name" value="2_5_ligase"/>
    <property type="match status" value="1"/>
</dbReference>
<feature type="region of interest" description="Disordered" evidence="3">
    <location>
        <begin position="164"/>
        <end position="184"/>
    </location>
</feature>
<reference evidence="4 5" key="1">
    <citation type="submission" date="2016-10" db="EMBL/GenBank/DDBJ databases">
        <authorList>
            <person name="de Groot N.N."/>
        </authorList>
    </citation>
    <scope>NUCLEOTIDE SEQUENCE [LARGE SCALE GENOMIC DNA]</scope>
    <source>
        <strain evidence="4 5">CGMCC 1.5337</strain>
    </source>
</reference>
<dbReference type="EMBL" id="FOJA01000001">
    <property type="protein sequence ID" value="SEW14843.1"/>
    <property type="molecule type" value="Genomic_DNA"/>
</dbReference>
<dbReference type="GO" id="GO:0016874">
    <property type="term" value="F:ligase activity"/>
    <property type="evidence" value="ECO:0007669"/>
    <property type="project" value="UniProtKB-KW"/>
</dbReference>
<dbReference type="GO" id="GO:0008664">
    <property type="term" value="F:RNA 2',3'-cyclic 3'-phosphodiesterase activity"/>
    <property type="evidence" value="ECO:0007669"/>
    <property type="project" value="UniProtKB-EC"/>
</dbReference>
<evidence type="ECO:0000313" key="4">
    <source>
        <dbReference type="EMBL" id="SEW14843.1"/>
    </source>
</evidence>
<feature type="short sequence motif" description="HXTX 1" evidence="2">
    <location>
        <begin position="39"/>
        <end position="42"/>
    </location>
</feature>
<evidence type="ECO:0000256" key="3">
    <source>
        <dbReference type="SAM" id="MobiDB-lite"/>
    </source>
</evidence>
<feature type="active site" description="Proton donor" evidence="2">
    <location>
        <position position="39"/>
    </location>
</feature>
<evidence type="ECO:0000313" key="5">
    <source>
        <dbReference type="Proteomes" id="UP000198518"/>
    </source>
</evidence>
<dbReference type="InterPro" id="IPR004175">
    <property type="entry name" value="RNA_CPDase"/>
</dbReference>
<dbReference type="Proteomes" id="UP000198518">
    <property type="component" value="Unassembled WGS sequence"/>
</dbReference>
<dbReference type="AlphaFoldDB" id="A0A1I0PKM3"/>
<proteinExistence type="inferred from homology"/>
<feature type="short sequence motif" description="HXTX 2" evidence="2">
    <location>
        <begin position="128"/>
        <end position="131"/>
    </location>
</feature>
<dbReference type="InterPro" id="IPR009097">
    <property type="entry name" value="Cyclic_Pdiesterase"/>
</dbReference>
<sequence length="184" mass="19754">MRLFVSVDLPDDLADGIAAVQDRFADADGLRYTDPGQAHVTLKFLGDVPESRAGDLGDALETAVADAGVAPFDASFEGLGVFPSLDYISVVWLGVGDGSERLTALHEAVEAEFVSQGFEPEDHDFTPHVTLARMEHAGGKQLVQNVVSDSHPEVGTARVDSVRLTESTRTDDGPEYETVRTVRL</sequence>
<dbReference type="EC" id="3.1.4.58" evidence="2"/>
<name>A0A1I0PKM3_9EURY</name>
<comment type="function">
    <text evidence="2">Hydrolyzes RNA 2',3'-cyclic phosphodiester to an RNA 2'-phosphomonoester.</text>
</comment>
<protein>
    <recommendedName>
        <fullName evidence="2">RNA 2',3'-cyclic phosphodiesterase</fullName>
        <shortName evidence="2">RNA 2',3'-CPDase</shortName>
        <ecNumber evidence="2">3.1.4.58</ecNumber>
    </recommendedName>
</protein>
<dbReference type="Gene3D" id="3.90.1140.10">
    <property type="entry name" value="Cyclic phosphodiesterase"/>
    <property type="match status" value="1"/>
</dbReference>
<dbReference type="PANTHER" id="PTHR35561">
    <property type="entry name" value="RNA 2',3'-CYCLIC PHOSPHODIESTERASE"/>
    <property type="match status" value="1"/>
</dbReference>
<evidence type="ECO:0000256" key="2">
    <source>
        <dbReference type="HAMAP-Rule" id="MF_01940"/>
    </source>
</evidence>
<dbReference type="HAMAP" id="MF_01940">
    <property type="entry name" value="RNA_CPDase"/>
    <property type="match status" value="1"/>
</dbReference>
<dbReference type="PANTHER" id="PTHR35561:SF1">
    <property type="entry name" value="RNA 2',3'-CYCLIC PHOSPHODIESTERASE"/>
    <property type="match status" value="1"/>
</dbReference>
<dbReference type="RefSeq" id="WP_089668937.1">
    <property type="nucleotide sequence ID" value="NZ_FOJA01000001.1"/>
</dbReference>
<feature type="active site" description="Proton acceptor" evidence="2">
    <location>
        <position position="128"/>
    </location>
</feature>
<keyword evidence="4" id="KW-0436">Ligase</keyword>
<dbReference type="Pfam" id="PF13563">
    <property type="entry name" value="2_5_RNA_ligase2"/>
    <property type="match status" value="1"/>
</dbReference>
<evidence type="ECO:0000256" key="1">
    <source>
        <dbReference type="ARBA" id="ARBA00022801"/>
    </source>
</evidence>
<keyword evidence="5" id="KW-1185">Reference proteome</keyword>
<gene>
    <name evidence="4" type="ORF">SAMN04487945_1760</name>
</gene>
<dbReference type="OrthoDB" id="44091at2157"/>
<organism evidence="4 5">
    <name type="scientific">Halobacterium jilantaiense</name>
    <dbReference type="NCBI Taxonomy" id="355548"/>
    <lineage>
        <taxon>Archaea</taxon>
        <taxon>Methanobacteriati</taxon>
        <taxon>Methanobacteriota</taxon>
        <taxon>Stenosarchaea group</taxon>
        <taxon>Halobacteria</taxon>
        <taxon>Halobacteriales</taxon>
        <taxon>Halobacteriaceae</taxon>
        <taxon>Halobacterium</taxon>
    </lineage>
</organism>
<accession>A0A1I0PKM3</accession>